<protein>
    <submittedName>
        <fullName evidence="2">Uncharacterized protein</fullName>
    </submittedName>
</protein>
<accession>A0A8X6NY40</accession>
<keyword evidence="3" id="KW-1185">Reference proteome</keyword>
<feature type="region of interest" description="Disordered" evidence="1">
    <location>
        <begin position="133"/>
        <end position="163"/>
    </location>
</feature>
<organism evidence="2 3">
    <name type="scientific">Nephila pilipes</name>
    <name type="common">Giant wood spider</name>
    <name type="synonym">Nephila maculata</name>
    <dbReference type="NCBI Taxonomy" id="299642"/>
    <lineage>
        <taxon>Eukaryota</taxon>
        <taxon>Metazoa</taxon>
        <taxon>Ecdysozoa</taxon>
        <taxon>Arthropoda</taxon>
        <taxon>Chelicerata</taxon>
        <taxon>Arachnida</taxon>
        <taxon>Araneae</taxon>
        <taxon>Araneomorphae</taxon>
        <taxon>Entelegynae</taxon>
        <taxon>Araneoidea</taxon>
        <taxon>Nephilidae</taxon>
        <taxon>Nephila</taxon>
    </lineage>
</organism>
<dbReference type="Proteomes" id="UP000887013">
    <property type="component" value="Unassembled WGS sequence"/>
</dbReference>
<comment type="caution">
    <text evidence="2">The sequence shown here is derived from an EMBL/GenBank/DDBJ whole genome shotgun (WGS) entry which is preliminary data.</text>
</comment>
<evidence type="ECO:0000313" key="3">
    <source>
        <dbReference type="Proteomes" id="UP000887013"/>
    </source>
</evidence>
<evidence type="ECO:0000313" key="2">
    <source>
        <dbReference type="EMBL" id="GFT36932.1"/>
    </source>
</evidence>
<dbReference type="AlphaFoldDB" id="A0A8X6NY40"/>
<sequence>MKGDGGKRLELHTLHPCWVLFEEGFFPYFSPSSLPHSPDKRPVLVCIIPFFLKRNQNGVDDCKDFESKEKKKDAVGMGLRAPNKIEKGEEDRERTGRGIRWGRGIEKKRLDGNELRVTHYRCSHSFRWPGLGQPGPLFSPARGGGTSEGFGQAVGDDPLASKG</sequence>
<reference evidence="2" key="1">
    <citation type="submission" date="2020-08" db="EMBL/GenBank/DDBJ databases">
        <title>Multicomponent nature underlies the extraordinary mechanical properties of spider dragline silk.</title>
        <authorList>
            <person name="Kono N."/>
            <person name="Nakamura H."/>
            <person name="Mori M."/>
            <person name="Yoshida Y."/>
            <person name="Ohtoshi R."/>
            <person name="Malay A.D."/>
            <person name="Moran D.A.P."/>
            <person name="Tomita M."/>
            <person name="Numata K."/>
            <person name="Arakawa K."/>
        </authorList>
    </citation>
    <scope>NUCLEOTIDE SEQUENCE</scope>
</reference>
<dbReference type="EMBL" id="BMAW01014000">
    <property type="protein sequence ID" value="GFT36932.1"/>
    <property type="molecule type" value="Genomic_DNA"/>
</dbReference>
<name>A0A8X6NY40_NEPPI</name>
<dbReference type="OrthoDB" id="10489877at2759"/>
<feature type="compositionally biased region" description="Basic and acidic residues" evidence="1">
    <location>
        <begin position="83"/>
        <end position="95"/>
    </location>
</feature>
<evidence type="ECO:0000256" key="1">
    <source>
        <dbReference type="SAM" id="MobiDB-lite"/>
    </source>
</evidence>
<feature type="region of interest" description="Disordered" evidence="1">
    <location>
        <begin position="73"/>
        <end position="95"/>
    </location>
</feature>
<proteinExistence type="predicted"/>
<gene>
    <name evidence="2" type="ORF">NPIL_91581</name>
</gene>